<dbReference type="RefSeq" id="WP_145448289.1">
    <property type="nucleotide sequence ID" value="NZ_CP037421.1"/>
</dbReference>
<accession>A0A517Q258</accession>
<dbReference type="AlphaFoldDB" id="A0A517Q258"/>
<evidence type="ECO:0000313" key="2">
    <source>
        <dbReference type="Proteomes" id="UP000315647"/>
    </source>
</evidence>
<keyword evidence="2" id="KW-1185">Reference proteome</keyword>
<name>A0A517Q258_9PLAN</name>
<sequence>MGAALFVVLERELEGVDSSMDGKALSRAIEALDQVAREQGVRPLSEFFSIDPDEAAAFLEDEGADPDEMELPELRQFSAEEGLTTVRALMLQPAGQAEGVLEDLLECQRLLSQAAEAGIGWHFEVDY</sequence>
<dbReference type="Proteomes" id="UP000315647">
    <property type="component" value="Chromosome"/>
</dbReference>
<reference evidence="1 2" key="1">
    <citation type="submission" date="2019-03" db="EMBL/GenBank/DDBJ databases">
        <title>Deep-cultivation of Planctomycetes and their phenomic and genomic characterization uncovers novel biology.</title>
        <authorList>
            <person name="Wiegand S."/>
            <person name="Jogler M."/>
            <person name="Boedeker C."/>
            <person name="Pinto D."/>
            <person name="Vollmers J."/>
            <person name="Rivas-Marin E."/>
            <person name="Kohn T."/>
            <person name="Peeters S.H."/>
            <person name="Heuer A."/>
            <person name="Rast P."/>
            <person name="Oberbeckmann S."/>
            <person name="Bunk B."/>
            <person name="Jeske O."/>
            <person name="Meyerdierks A."/>
            <person name="Storesund J.E."/>
            <person name="Kallscheuer N."/>
            <person name="Luecker S."/>
            <person name="Lage O.M."/>
            <person name="Pohl T."/>
            <person name="Merkel B.J."/>
            <person name="Hornburger P."/>
            <person name="Mueller R.-W."/>
            <person name="Bruemmer F."/>
            <person name="Labrenz M."/>
            <person name="Spormann A.M."/>
            <person name="Op den Camp H."/>
            <person name="Overmann J."/>
            <person name="Amann R."/>
            <person name="Jetten M.S.M."/>
            <person name="Mascher T."/>
            <person name="Medema M.H."/>
            <person name="Devos D.P."/>
            <person name="Kaster A.-K."/>
            <person name="Ovreas L."/>
            <person name="Rohde M."/>
            <person name="Galperin M.Y."/>
            <person name="Jogler C."/>
        </authorList>
    </citation>
    <scope>NUCLEOTIDE SEQUENCE [LARGE SCALE GENOMIC DNA]</scope>
    <source>
        <strain evidence="1 2">Enr10</strain>
    </source>
</reference>
<gene>
    <name evidence="1" type="ORF">Enr10x_09930</name>
</gene>
<protein>
    <submittedName>
        <fullName evidence="1">Uncharacterized protein</fullName>
    </submittedName>
</protein>
<dbReference type="EMBL" id="CP037421">
    <property type="protein sequence ID" value="QDT25696.1"/>
    <property type="molecule type" value="Genomic_DNA"/>
</dbReference>
<proteinExistence type="predicted"/>
<evidence type="ECO:0000313" key="1">
    <source>
        <dbReference type="EMBL" id="QDT25696.1"/>
    </source>
</evidence>
<organism evidence="1 2">
    <name type="scientific">Gimesia panareensis</name>
    <dbReference type="NCBI Taxonomy" id="2527978"/>
    <lineage>
        <taxon>Bacteria</taxon>
        <taxon>Pseudomonadati</taxon>
        <taxon>Planctomycetota</taxon>
        <taxon>Planctomycetia</taxon>
        <taxon>Planctomycetales</taxon>
        <taxon>Planctomycetaceae</taxon>
        <taxon>Gimesia</taxon>
    </lineage>
</organism>